<protein>
    <submittedName>
        <fullName evidence="1">Uncharacterized protein</fullName>
    </submittedName>
</protein>
<dbReference type="Proteomes" id="UP001283361">
    <property type="component" value="Unassembled WGS sequence"/>
</dbReference>
<sequence>MLFYETEHCDMMTLNRMPYYNNSNILTPLLVFIADLPRLPKVLQSWLHGFNSLGPEPLRQGLGANPCPTTPGWWQPRAGRESEGVIRVVSPQLP</sequence>
<proteinExistence type="predicted"/>
<organism evidence="1 2">
    <name type="scientific">Elysia crispata</name>
    <name type="common">lettuce slug</name>
    <dbReference type="NCBI Taxonomy" id="231223"/>
    <lineage>
        <taxon>Eukaryota</taxon>
        <taxon>Metazoa</taxon>
        <taxon>Spiralia</taxon>
        <taxon>Lophotrochozoa</taxon>
        <taxon>Mollusca</taxon>
        <taxon>Gastropoda</taxon>
        <taxon>Heterobranchia</taxon>
        <taxon>Euthyneura</taxon>
        <taxon>Panpulmonata</taxon>
        <taxon>Sacoglossa</taxon>
        <taxon>Placobranchoidea</taxon>
        <taxon>Plakobranchidae</taxon>
        <taxon>Elysia</taxon>
    </lineage>
</organism>
<reference evidence="1" key="1">
    <citation type="journal article" date="2023" name="G3 (Bethesda)">
        <title>A reference genome for the long-term kleptoplast-retaining sea slug Elysia crispata morphotype clarki.</title>
        <authorList>
            <person name="Eastman K.E."/>
            <person name="Pendleton A.L."/>
            <person name="Shaikh M.A."/>
            <person name="Suttiyut T."/>
            <person name="Ogas R."/>
            <person name="Tomko P."/>
            <person name="Gavelis G."/>
            <person name="Widhalm J.R."/>
            <person name="Wisecaver J.H."/>
        </authorList>
    </citation>
    <scope>NUCLEOTIDE SEQUENCE</scope>
    <source>
        <strain evidence="1">ECLA1</strain>
    </source>
</reference>
<dbReference type="EMBL" id="JAWDGP010003589">
    <property type="protein sequence ID" value="KAK3772854.1"/>
    <property type="molecule type" value="Genomic_DNA"/>
</dbReference>
<keyword evidence="2" id="KW-1185">Reference proteome</keyword>
<name>A0AAE0ZNT0_9GAST</name>
<accession>A0AAE0ZNT0</accession>
<evidence type="ECO:0000313" key="2">
    <source>
        <dbReference type="Proteomes" id="UP001283361"/>
    </source>
</evidence>
<evidence type="ECO:0000313" key="1">
    <source>
        <dbReference type="EMBL" id="KAK3772854.1"/>
    </source>
</evidence>
<dbReference type="AlphaFoldDB" id="A0AAE0ZNT0"/>
<gene>
    <name evidence="1" type="ORF">RRG08_017418</name>
</gene>
<comment type="caution">
    <text evidence="1">The sequence shown here is derived from an EMBL/GenBank/DDBJ whole genome shotgun (WGS) entry which is preliminary data.</text>
</comment>